<feature type="transmembrane region" description="Helical" evidence="7">
    <location>
        <begin position="248"/>
        <end position="271"/>
    </location>
</feature>
<dbReference type="Proteomes" id="UP001187682">
    <property type="component" value="Unassembled WGS sequence"/>
</dbReference>
<keyword evidence="3 7" id="KW-0812">Transmembrane</keyword>
<feature type="transmembrane region" description="Helical" evidence="7">
    <location>
        <begin position="419"/>
        <end position="440"/>
    </location>
</feature>
<protein>
    <recommendedName>
        <fullName evidence="8">Major facilitator superfamily (MFS) profile domain-containing protein</fullName>
    </recommendedName>
</protein>
<dbReference type="PROSITE" id="PS50850">
    <property type="entry name" value="MFS"/>
    <property type="match status" value="1"/>
</dbReference>
<name>A0AAE8N5Y4_9PEZI</name>
<feature type="transmembrane region" description="Helical" evidence="7">
    <location>
        <begin position="179"/>
        <end position="200"/>
    </location>
</feature>
<keyword evidence="5 7" id="KW-0472">Membrane</keyword>
<feature type="domain" description="Major facilitator superfamily (MFS) profile" evidence="8">
    <location>
        <begin position="55"/>
        <end position="512"/>
    </location>
</feature>
<organism evidence="9 10">
    <name type="scientific">Cephalotrichum gorgonifer</name>
    <dbReference type="NCBI Taxonomy" id="2041049"/>
    <lineage>
        <taxon>Eukaryota</taxon>
        <taxon>Fungi</taxon>
        <taxon>Dikarya</taxon>
        <taxon>Ascomycota</taxon>
        <taxon>Pezizomycotina</taxon>
        <taxon>Sordariomycetes</taxon>
        <taxon>Hypocreomycetidae</taxon>
        <taxon>Microascales</taxon>
        <taxon>Microascaceae</taxon>
        <taxon>Cephalotrichum</taxon>
    </lineage>
</organism>
<feature type="transmembrane region" description="Helical" evidence="7">
    <location>
        <begin position="541"/>
        <end position="560"/>
    </location>
</feature>
<evidence type="ECO:0000256" key="4">
    <source>
        <dbReference type="ARBA" id="ARBA00022989"/>
    </source>
</evidence>
<comment type="caution">
    <text evidence="9">The sequence shown here is derived from an EMBL/GenBank/DDBJ whole genome shotgun (WGS) entry which is preliminary data.</text>
</comment>
<accession>A0AAE8N5Y4</accession>
<feature type="transmembrane region" description="Helical" evidence="7">
    <location>
        <begin position="122"/>
        <end position="139"/>
    </location>
</feature>
<dbReference type="PANTHER" id="PTHR23501:SF195">
    <property type="entry name" value="PEP5"/>
    <property type="match status" value="1"/>
</dbReference>
<dbReference type="Pfam" id="PF06609">
    <property type="entry name" value="TRI12"/>
    <property type="match status" value="1"/>
</dbReference>
<evidence type="ECO:0000256" key="3">
    <source>
        <dbReference type="ARBA" id="ARBA00022692"/>
    </source>
</evidence>
<dbReference type="PANTHER" id="PTHR23501">
    <property type="entry name" value="MAJOR FACILITATOR SUPERFAMILY"/>
    <property type="match status" value="1"/>
</dbReference>
<dbReference type="InterPro" id="IPR053791">
    <property type="entry name" value="MFS_Tri12-like"/>
</dbReference>
<evidence type="ECO:0000313" key="10">
    <source>
        <dbReference type="Proteomes" id="UP001187682"/>
    </source>
</evidence>
<feature type="transmembrane region" description="Helical" evidence="7">
    <location>
        <begin position="212"/>
        <end position="233"/>
    </location>
</feature>
<evidence type="ECO:0000256" key="6">
    <source>
        <dbReference type="SAM" id="MobiDB-lite"/>
    </source>
</evidence>
<evidence type="ECO:0000256" key="1">
    <source>
        <dbReference type="ARBA" id="ARBA00004141"/>
    </source>
</evidence>
<dbReference type="CDD" id="cd06179">
    <property type="entry name" value="MFS_TRI12_like"/>
    <property type="match status" value="1"/>
</dbReference>
<dbReference type="InterPro" id="IPR010573">
    <property type="entry name" value="MFS_Str1/Tri12-like"/>
</dbReference>
<dbReference type="GO" id="GO:0005886">
    <property type="term" value="C:plasma membrane"/>
    <property type="evidence" value="ECO:0007669"/>
    <property type="project" value="TreeGrafter"/>
</dbReference>
<feature type="transmembrane region" description="Helical" evidence="7">
    <location>
        <begin position="91"/>
        <end position="110"/>
    </location>
</feature>
<sequence length="593" mass="63509">MAASEKSDQPQTPPSAEQEDHPKSAGDGLPAHHQILSAAEAAAEDAVHIKLSWRSWVVVAITCFAVVSQVYVVTAAGSVISFIIRDMGQSALAGWIIQAPLLMQAVLSPVLGRLSDVLERKYIAAGLPLIACAGAILSAKATSMDMLVGGGILIGTTLSTISIVQAIPSEILPLKYRPIAQGFCGMGGTIGGLIGHLSAGAVTDTGPSGWRWIFWIQAIFHGCTSLGFLLFYWPPTNRDFPKMSLKEYIWVCDPIGSLMFMAGSALTLLGMNWAGGAYAWQDAHVVAPLTIGLVLLVLFGLYEWKGRDDGLVAHVFFKNNANFVYSTFAFAVEGWIFYSAVNSIVPQIVLRLGFEDNSWDISVRQLSFQCVMLILPIIISGYASYFKDLKNPLLFTFIVFLAVTIFYACVKPSFDKAQIAINVLMGIGQAGPLTLLPAAIQYTSPHAFLSTATGLAFSARAIGGAFGSAVLDAIVQGHITANFNSAIETAAVGAGLPESSVPALLAALAKGVRDGVEGATDEVWRAATKASQNEYAHAYRLAWASIIPFVVIAIVAIWLMKGVKELMTEKVEATVEHVSSDEERPKKKLNFHL</sequence>
<keyword evidence="10" id="KW-1185">Reference proteome</keyword>
<dbReference type="Gene3D" id="1.20.1250.20">
    <property type="entry name" value="MFS general substrate transporter like domains"/>
    <property type="match status" value="2"/>
</dbReference>
<keyword evidence="2" id="KW-0813">Transport</keyword>
<evidence type="ECO:0000259" key="8">
    <source>
        <dbReference type="PROSITE" id="PS50850"/>
    </source>
</evidence>
<dbReference type="SUPFAM" id="SSF103473">
    <property type="entry name" value="MFS general substrate transporter"/>
    <property type="match status" value="1"/>
</dbReference>
<evidence type="ECO:0000313" key="9">
    <source>
        <dbReference type="EMBL" id="SPO06234.1"/>
    </source>
</evidence>
<feature type="transmembrane region" description="Helical" evidence="7">
    <location>
        <begin position="322"/>
        <end position="345"/>
    </location>
</feature>
<feature type="transmembrane region" description="Helical" evidence="7">
    <location>
        <begin position="56"/>
        <end position="84"/>
    </location>
</feature>
<keyword evidence="4 7" id="KW-1133">Transmembrane helix</keyword>
<evidence type="ECO:0000256" key="2">
    <source>
        <dbReference type="ARBA" id="ARBA00022448"/>
    </source>
</evidence>
<feature type="region of interest" description="Disordered" evidence="6">
    <location>
        <begin position="1"/>
        <end position="29"/>
    </location>
</feature>
<proteinExistence type="predicted"/>
<dbReference type="GO" id="GO:0022857">
    <property type="term" value="F:transmembrane transporter activity"/>
    <property type="evidence" value="ECO:0007669"/>
    <property type="project" value="InterPro"/>
</dbReference>
<dbReference type="EMBL" id="ONZQ02000015">
    <property type="protein sequence ID" value="SPO06234.1"/>
    <property type="molecule type" value="Genomic_DNA"/>
</dbReference>
<evidence type="ECO:0000256" key="7">
    <source>
        <dbReference type="SAM" id="Phobius"/>
    </source>
</evidence>
<evidence type="ECO:0000256" key="5">
    <source>
        <dbReference type="ARBA" id="ARBA00023136"/>
    </source>
</evidence>
<feature type="transmembrane region" description="Helical" evidence="7">
    <location>
        <begin position="146"/>
        <end position="167"/>
    </location>
</feature>
<dbReference type="InterPro" id="IPR036259">
    <property type="entry name" value="MFS_trans_sf"/>
</dbReference>
<feature type="transmembrane region" description="Helical" evidence="7">
    <location>
        <begin position="392"/>
        <end position="410"/>
    </location>
</feature>
<comment type="subcellular location">
    <subcellularLocation>
        <location evidence="1">Membrane</location>
        <topology evidence="1">Multi-pass membrane protein</topology>
    </subcellularLocation>
</comment>
<reference evidence="9" key="1">
    <citation type="submission" date="2018-03" db="EMBL/GenBank/DDBJ databases">
        <authorList>
            <person name="Guldener U."/>
        </authorList>
    </citation>
    <scope>NUCLEOTIDE SEQUENCE</scope>
</reference>
<feature type="transmembrane region" description="Helical" evidence="7">
    <location>
        <begin position="366"/>
        <end position="386"/>
    </location>
</feature>
<dbReference type="AlphaFoldDB" id="A0AAE8N5Y4"/>
<dbReference type="InterPro" id="IPR020846">
    <property type="entry name" value="MFS_dom"/>
</dbReference>
<feature type="transmembrane region" description="Helical" evidence="7">
    <location>
        <begin position="283"/>
        <end position="302"/>
    </location>
</feature>
<gene>
    <name evidence="9" type="ORF">DNG_08923</name>
</gene>